<dbReference type="EMBL" id="GBXM01097432">
    <property type="protein sequence ID" value="JAH11145.1"/>
    <property type="molecule type" value="Transcribed_RNA"/>
</dbReference>
<proteinExistence type="predicted"/>
<name>A0A0E9Q469_ANGAN</name>
<reference evidence="1" key="1">
    <citation type="submission" date="2014-11" db="EMBL/GenBank/DDBJ databases">
        <authorList>
            <person name="Amaro Gonzalez C."/>
        </authorList>
    </citation>
    <scope>NUCLEOTIDE SEQUENCE</scope>
</reference>
<sequence>MQSLIKIAGNVCFTNTDEQRAVPLAMLITELICREKRNIAEHLLTVINSKKNCTGYFSFLFFS</sequence>
<protein>
    <submittedName>
        <fullName evidence="1">Uncharacterized protein</fullName>
    </submittedName>
</protein>
<dbReference type="AlphaFoldDB" id="A0A0E9Q469"/>
<reference evidence="1" key="2">
    <citation type="journal article" date="2015" name="Fish Shellfish Immunol.">
        <title>Early steps in the European eel (Anguilla anguilla)-Vibrio vulnificus interaction in the gills: Role of the RtxA13 toxin.</title>
        <authorList>
            <person name="Callol A."/>
            <person name="Pajuelo D."/>
            <person name="Ebbesson L."/>
            <person name="Teles M."/>
            <person name="MacKenzie S."/>
            <person name="Amaro C."/>
        </authorList>
    </citation>
    <scope>NUCLEOTIDE SEQUENCE</scope>
</reference>
<organism evidence="1">
    <name type="scientific">Anguilla anguilla</name>
    <name type="common">European freshwater eel</name>
    <name type="synonym">Muraena anguilla</name>
    <dbReference type="NCBI Taxonomy" id="7936"/>
    <lineage>
        <taxon>Eukaryota</taxon>
        <taxon>Metazoa</taxon>
        <taxon>Chordata</taxon>
        <taxon>Craniata</taxon>
        <taxon>Vertebrata</taxon>
        <taxon>Euteleostomi</taxon>
        <taxon>Actinopterygii</taxon>
        <taxon>Neopterygii</taxon>
        <taxon>Teleostei</taxon>
        <taxon>Anguilliformes</taxon>
        <taxon>Anguillidae</taxon>
        <taxon>Anguilla</taxon>
    </lineage>
</organism>
<accession>A0A0E9Q469</accession>
<evidence type="ECO:0000313" key="1">
    <source>
        <dbReference type="EMBL" id="JAH11145.1"/>
    </source>
</evidence>